<feature type="coiled-coil region" evidence="1">
    <location>
        <begin position="39"/>
        <end position="74"/>
    </location>
</feature>
<name>A0A372MGK6_9SPIR</name>
<dbReference type="RefSeq" id="WP_117330083.1">
    <property type="nucleotide sequence ID" value="NZ_QUWK01000006.1"/>
</dbReference>
<evidence type="ECO:0000256" key="1">
    <source>
        <dbReference type="SAM" id="Coils"/>
    </source>
</evidence>
<keyword evidence="3" id="KW-1185">Reference proteome</keyword>
<dbReference type="AlphaFoldDB" id="A0A372MGK6"/>
<protein>
    <submittedName>
        <fullName evidence="2">Uncharacterized protein</fullName>
    </submittedName>
</protein>
<dbReference type="Proteomes" id="UP000264002">
    <property type="component" value="Unassembled WGS sequence"/>
</dbReference>
<evidence type="ECO:0000313" key="2">
    <source>
        <dbReference type="EMBL" id="RFU94874.1"/>
    </source>
</evidence>
<reference evidence="3" key="1">
    <citation type="submission" date="2018-08" db="EMBL/GenBank/DDBJ databases">
        <authorList>
            <person name="Grouzdev D.S."/>
            <person name="Krutkina M.S."/>
        </authorList>
    </citation>
    <scope>NUCLEOTIDE SEQUENCE [LARGE SCALE GENOMIC DNA]</scope>
    <source>
        <strain evidence="3">4-11</strain>
    </source>
</reference>
<keyword evidence="1" id="KW-0175">Coiled coil</keyword>
<accession>A0A372MGK6</accession>
<organism evidence="2 3">
    <name type="scientific">Sphaerochaeta halotolerans</name>
    <dbReference type="NCBI Taxonomy" id="2293840"/>
    <lineage>
        <taxon>Bacteria</taxon>
        <taxon>Pseudomonadati</taxon>
        <taxon>Spirochaetota</taxon>
        <taxon>Spirochaetia</taxon>
        <taxon>Spirochaetales</taxon>
        <taxon>Sphaerochaetaceae</taxon>
        <taxon>Sphaerochaeta</taxon>
    </lineage>
</organism>
<evidence type="ECO:0000313" key="3">
    <source>
        <dbReference type="Proteomes" id="UP000264002"/>
    </source>
</evidence>
<gene>
    <name evidence="2" type="ORF">DYP60_06475</name>
</gene>
<sequence length="109" mass="12314">MRSDIINDVLSVEDRAQQIIRDAEHSARDIISAAQSTANELIRSSVKEERDRLRALQEQAETEARAEVEEYEESLNISSNISGETLDTIAHAIVEQVCKTDFDAFLEHK</sequence>
<comment type="caution">
    <text evidence="2">The sequence shown here is derived from an EMBL/GenBank/DDBJ whole genome shotgun (WGS) entry which is preliminary data.</text>
</comment>
<proteinExistence type="predicted"/>
<dbReference type="EMBL" id="QUWK01000006">
    <property type="protein sequence ID" value="RFU94874.1"/>
    <property type="molecule type" value="Genomic_DNA"/>
</dbReference>
<reference evidence="2 3" key="2">
    <citation type="submission" date="2018-09" db="EMBL/GenBank/DDBJ databases">
        <title>Genome of Sphaerochaeta halotolerans strain 4-11.</title>
        <authorList>
            <person name="Nazina T.N."/>
            <person name="Sokolova D.S."/>
        </authorList>
    </citation>
    <scope>NUCLEOTIDE SEQUENCE [LARGE SCALE GENOMIC DNA]</scope>
    <source>
        <strain evidence="2 3">4-11</strain>
    </source>
</reference>
<dbReference type="Gene3D" id="1.20.5.2950">
    <property type="match status" value="1"/>
</dbReference>